<keyword evidence="4" id="KW-0444">Lipid biosynthesis</keyword>
<dbReference type="Pfam" id="PF02684">
    <property type="entry name" value="LpxB"/>
    <property type="match status" value="1"/>
</dbReference>
<dbReference type="Gene3D" id="3.40.50.2000">
    <property type="entry name" value="Glycogen Phosphorylase B"/>
    <property type="match status" value="1"/>
</dbReference>
<reference evidence="12 13" key="1">
    <citation type="journal article" date="2019" name="Nat. Microbiol.">
        <title>Mediterranean grassland soil C-N compound turnover is dependent on rainfall and depth, and is mediated by genomically divergent microorganisms.</title>
        <authorList>
            <person name="Diamond S."/>
            <person name="Andeer P.F."/>
            <person name="Li Z."/>
            <person name="Crits-Christoph A."/>
            <person name="Burstein D."/>
            <person name="Anantharaman K."/>
            <person name="Lane K.R."/>
            <person name="Thomas B.C."/>
            <person name="Pan C."/>
            <person name="Northen T.R."/>
            <person name="Banfield J.F."/>
        </authorList>
    </citation>
    <scope>NUCLEOTIDE SEQUENCE [LARGE SCALE GENOMIC DNA]</scope>
    <source>
        <strain evidence="12">WS_9</strain>
    </source>
</reference>
<evidence type="ECO:0000256" key="3">
    <source>
        <dbReference type="ARBA" id="ARBA00020902"/>
    </source>
</evidence>
<feature type="region of interest" description="Disordered" evidence="11">
    <location>
        <begin position="1"/>
        <end position="120"/>
    </location>
</feature>
<dbReference type="EC" id="2.4.1.182" evidence="2 10"/>
<proteinExistence type="predicted"/>
<gene>
    <name evidence="12" type="primary">lpxB</name>
    <name evidence="12" type="ORF">E6K79_01580</name>
</gene>
<comment type="function">
    <text evidence="1">Condensation of UDP-2,3-diacylglucosamine and 2,3-diacylglucosamine-1-phosphate to form lipid A disaccharide, a precursor of lipid A, a phosphorylated glycolipid that anchors the lipopolysaccharide to the outer membrane of the cell.</text>
</comment>
<accession>A0A538TSP8</accession>
<evidence type="ECO:0000256" key="5">
    <source>
        <dbReference type="ARBA" id="ARBA00022556"/>
    </source>
</evidence>
<evidence type="ECO:0000313" key="12">
    <source>
        <dbReference type="EMBL" id="TMQ66638.1"/>
    </source>
</evidence>
<evidence type="ECO:0000256" key="8">
    <source>
        <dbReference type="ARBA" id="ARBA00023098"/>
    </source>
</evidence>
<feature type="compositionally biased region" description="Basic and acidic residues" evidence="11">
    <location>
        <begin position="1"/>
        <end position="41"/>
    </location>
</feature>
<evidence type="ECO:0000256" key="10">
    <source>
        <dbReference type="NCBIfam" id="TIGR00215"/>
    </source>
</evidence>
<evidence type="ECO:0000256" key="11">
    <source>
        <dbReference type="SAM" id="MobiDB-lite"/>
    </source>
</evidence>
<sequence length="513" mass="53875">MGLRREPDGEPDLAREGPQDPVLRVERVPLDRLPESDDRGVFARPRVGRGGGRRLDAPDSPARDSRNGERSAGVRAQTRPLPPGRAGALVGGVGDGSRRAPGGRSDRAADRADSPPGHSGLTAVSLIVSAGDPSGDRLGAALLDALRARGVSVEAAGLGGPALRAAGFTEVASMESVAVMGFAEVIRHLPAIRRARAALVDLLARRSDAIFLPIDSPGLNLGLARAAHRMGRGVVYYVCPQIWAWGYGRVRRLREDVDLTLLLFRFEEAILSREGARARWVGHPAGALTTDPGRREEARRGLGIAPSETLIAVLPGSRRGEVRRHLGPMLEAAARLVNHGARGIRVAVSDAGPVAGIASRGRVADLWRLIAPIHHRGDSETLLRAADLALVASGTATLETAALGVPMVIVYKTGALNYAIARRVVRLQRIGLANIVAESDAAPERIQGNATGPRIASAAATLLDVPAERERQRAAFASLQERLGGAGSAGRAADALLEFISERRPATAAASSG</sequence>
<dbReference type="PANTHER" id="PTHR30372:SF4">
    <property type="entry name" value="LIPID-A-DISACCHARIDE SYNTHASE, MITOCHONDRIAL-RELATED"/>
    <property type="match status" value="1"/>
</dbReference>
<keyword evidence="8" id="KW-0443">Lipid metabolism</keyword>
<evidence type="ECO:0000256" key="4">
    <source>
        <dbReference type="ARBA" id="ARBA00022516"/>
    </source>
</evidence>
<dbReference type="SUPFAM" id="SSF53756">
    <property type="entry name" value="UDP-Glycosyltransferase/glycogen phosphorylase"/>
    <property type="match status" value="1"/>
</dbReference>
<feature type="compositionally biased region" description="Basic and acidic residues" evidence="11">
    <location>
        <begin position="53"/>
        <end position="69"/>
    </location>
</feature>
<name>A0A538TSP8_UNCEI</name>
<organism evidence="12 13">
    <name type="scientific">Eiseniibacteriota bacterium</name>
    <dbReference type="NCBI Taxonomy" id="2212470"/>
    <lineage>
        <taxon>Bacteria</taxon>
        <taxon>Candidatus Eiseniibacteriota</taxon>
    </lineage>
</organism>
<comment type="caution">
    <text evidence="12">The sequence shown here is derived from an EMBL/GenBank/DDBJ whole genome shotgun (WGS) entry which is preliminary data.</text>
</comment>
<dbReference type="EMBL" id="VBOZ01000008">
    <property type="protein sequence ID" value="TMQ66638.1"/>
    <property type="molecule type" value="Genomic_DNA"/>
</dbReference>
<dbReference type="GO" id="GO:0009245">
    <property type="term" value="P:lipid A biosynthetic process"/>
    <property type="evidence" value="ECO:0007669"/>
    <property type="project" value="UniProtKB-UniRule"/>
</dbReference>
<dbReference type="PANTHER" id="PTHR30372">
    <property type="entry name" value="LIPID-A-DISACCHARIDE SYNTHASE"/>
    <property type="match status" value="1"/>
</dbReference>
<comment type="catalytic activity">
    <reaction evidence="9">
        <text>a lipid X + a UDP-2-N,3-O-bis[(3R)-3-hydroxyacyl]-alpha-D-glucosamine = a lipid A disaccharide + UDP + H(+)</text>
        <dbReference type="Rhea" id="RHEA:67828"/>
        <dbReference type="ChEBI" id="CHEBI:15378"/>
        <dbReference type="ChEBI" id="CHEBI:58223"/>
        <dbReference type="ChEBI" id="CHEBI:137748"/>
        <dbReference type="ChEBI" id="CHEBI:176338"/>
        <dbReference type="ChEBI" id="CHEBI:176343"/>
        <dbReference type="EC" id="2.4.1.182"/>
    </reaction>
</comment>
<dbReference type="InterPro" id="IPR003835">
    <property type="entry name" value="Glyco_trans_19"/>
</dbReference>
<evidence type="ECO:0000313" key="13">
    <source>
        <dbReference type="Proteomes" id="UP000317691"/>
    </source>
</evidence>
<keyword evidence="6 12" id="KW-0328">Glycosyltransferase</keyword>
<evidence type="ECO:0000256" key="9">
    <source>
        <dbReference type="ARBA" id="ARBA00048975"/>
    </source>
</evidence>
<dbReference type="Proteomes" id="UP000317691">
    <property type="component" value="Unassembled WGS sequence"/>
</dbReference>
<dbReference type="GO" id="GO:0005543">
    <property type="term" value="F:phospholipid binding"/>
    <property type="evidence" value="ECO:0007669"/>
    <property type="project" value="TreeGrafter"/>
</dbReference>
<evidence type="ECO:0000256" key="6">
    <source>
        <dbReference type="ARBA" id="ARBA00022676"/>
    </source>
</evidence>
<keyword evidence="5" id="KW-0441">Lipid A biosynthesis</keyword>
<evidence type="ECO:0000256" key="1">
    <source>
        <dbReference type="ARBA" id="ARBA00002056"/>
    </source>
</evidence>
<protein>
    <recommendedName>
        <fullName evidence="3 10">Lipid-A-disaccharide synthase</fullName>
        <ecNumber evidence="2 10">2.4.1.182</ecNumber>
    </recommendedName>
</protein>
<dbReference type="NCBIfam" id="TIGR00215">
    <property type="entry name" value="lpxB"/>
    <property type="match status" value="1"/>
</dbReference>
<evidence type="ECO:0000256" key="2">
    <source>
        <dbReference type="ARBA" id="ARBA00012687"/>
    </source>
</evidence>
<dbReference type="GO" id="GO:0016020">
    <property type="term" value="C:membrane"/>
    <property type="evidence" value="ECO:0007669"/>
    <property type="project" value="GOC"/>
</dbReference>
<dbReference type="GO" id="GO:0008915">
    <property type="term" value="F:lipid-A-disaccharide synthase activity"/>
    <property type="evidence" value="ECO:0007669"/>
    <property type="project" value="UniProtKB-UniRule"/>
</dbReference>
<keyword evidence="7 12" id="KW-0808">Transferase</keyword>
<feature type="compositionally biased region" description="Basic and acidic residues" evidence="11">
    <location>
        <begin position="104"/>
        <end position="113"/>
    </location>
</feature>
<dbReference type="CDD" id="cd01635">
    <property type="entry name" value="Glycosyltransferase_GTB-type"/>
    <property type="match status" value="1"/>
</dbReference>
<dbReference type="AlphaFoldDB" id="A0A538TSP8"/>
<evidence type="ECO:0000256" key="7">
    <source>
        <dbReference type="ARBA" id="ARBA00022679"/>
    </source>
</evidence>